<dbReference type="PANTHER" id="PTHR43409:SF4">
    <property type="entry name" value="RADICAL SAM SUPERFAMILY PROTEIN"/>
    <property type="match status" value="1"/>
</dbReference>
<dbReference type="Gene3D" id="3.80.30.20">
    <property type="entry name" value="tm_1862 like domain"/>
    <property type="match status" value="1"/>
</dbReference>
<evidence type="ECO:0000256" key="3">
    <source>
        <dbReference type="ARBA" id="ARBA00022723"/>
    </source>
</evidence>
<keyword evidence="4" id="KW-0408">Iron</keyword>
<evidence type="ECO:0000313" key="8">
    <source>
        <dbReference type="Proteomes" id="UP001229251"/>
    </source>
</evidence>
<protein>
    <submittedName>
        <fullName evidence="7">Radical SAM protein</fullName>
    </submittedName>
</protein>
<accession>A0AAJ1Q6P8</accession>
<dbReference type="InterPro" id="IPR023404">
    <property type="entry name" value="rSAM_horseshoe"/>
</dbReference>
<dbReference type="PROSITE" id="PS51918">
    <property type="entry name" value="RADICAL_SAM"/>
    <property type="match status" value="1"/>
</dbReference>
<sequence>MTSIYDFYPKEYYTPMPEMHNESIPVTAGCNYNFCKFCDLNGLLKYQEFELADIKHYIKERAKFYEGKRYVPKKFTLLEGNALCVPTKRLLEIMHCIHDSFPQVDYISTFARSKDILDKPIKDLALLKEAGLDRISIGIESGSDQVLHFQRKGVTANHQLQALKKLEALDIHYTCYIMVGLGGQELSQEHAEKTAEFLNQVQPDELTVVTMVLFKGADLVKDVISGLFKRLKPSQTVLEEIRLLEKLDLKTIFNASHPTNLIPVKGVIPQQKDVLIQKLKEGYLTSLEATRKTDYYQGGKWHQLSKESGLDQALKGQ</sequence>
<dbReference type="Pfam" id="PF04055">
    <property type="entry name" value="Radical_SAM"/>
    <property type="match status" value="1"/>
</dbReference>
<dbReference type="InterPro" id="IPR058240">
    <property type="entry name" value="rSAM_sf"/>
</dbReference>
<dbReference type="AlphaFoldDB" id="A0AAJ1Q6P8"/>
<dbReference type="CDD" id="cd01335">
    <property type="entry name" value="Radical_SAM"/>
    <property type="match status" value="1"/>
</dbReference>
<dbReference type="SFLD" id="SFLDG01095">
    <property type="entry name" value="Uncharacterised_Radical_SAM_Su"/>
    <property type="match status" value="1"/>
</dbReference>
<keyword evidence="2" id="KW-0949">S-adenosyl-L-methionine</keyword>
<dbReference type="InterPro" id="IPR007197">
    <property type="entry name" value="rSAM"/>
</dbReference>
<organism evidence="7 8">
    <name type="scientific">Facklamia hominis</name>
    <dbReference type="NCBI Taxonomy" id="178214"/>
    <lineage>
        <taxon>Bacteria</taxon>
        <taxon>Bacillati</taxon>
        <taxon>Bacillota</taxon>
        <taxon>Bacilli</taxon>
        <taxon>Lactobacillales</taxon>
        <taxon>Aerococcaceae</taxon>
        <taxon>Facklamia</taxon>
    </lineage>
</organism>
<keyword evidence="5" id="KW-0411">Iron-sulfur</keyword>
<comment type="caution">
    <text evidence="7">The sequence shown here is derived from an EMBL/GenBank/DDBJ whole genome shotgun (WGS) entry which is preliminary data.</text>
</comment>
<dbReference type="EMBL" id="JASOOE010000011">
    <property type="protein sequence ID" value="MDK7187618.1"/>
    <property type="molecule type" value="Genomic_DNA"/>
</dbReference>
<dbReference type="SMART" id="SM00729">
    <property type="entry name" value="Elp3"/>
    <property type="match status" value="1"/>
</dbReference>
<dbReference type="InterPro" id="IPR051198">
    <property type="entry name" value="BchE-like"/>
</dbReference>
<feature type="domain" description="Radical SAM core" evidence="6">
    <location>
        <begin position="16"/>
        <end position="250"/>
    </location>
</feature>
<dbReference type="GO" id="GO:0003824">
    <property type="term" value="F:catalytic activity"/>
    <property type="evidence" value="ECO:0007669"/>
    <property type="project" value="InterPro"/>
</dbReference>
<dbReference type="PANTHER" id="PTHR43409">
    <property type="entry name" value="ANAEROBIC MAGNESIUM-PROTOPORPHYRIN IX MONOMETHYL ESTER CYCLASE-RELATED"/>
    <property type="match status" value="1"/>
</dbReference>
<name>A0AAJ1Q6P8_9LACT</name>
<proteinExistence type="predicted"/>
<dbReference type="SFLD" id="SFLDS00029">
    <property type="entry name" value="Radical_SAM"/>
    <property type="match status" value="1"/>
</dbReference>
<dbReference type="InterPro" id="IPR006638">
    <property type="entry name" value="Elp3/MiaA/NifB-like_rSAM"/>
</dbReference>
<dbReference type="RefSeq" id="WP_016647933.1">
    <property type="nucleotide sequence ID" value="NZ_JASOOE010000011.1"/>
</dbReference>
<dbReference type="SFLD" id="SFLDG01082">
    <property type="entry name" value="B12-binding_domain_containing"/>
    <property type="match status" value="1"/>
</dbReference>
<reference evidence="7" key="1">
    <citation type="submission" date="2023-05" db="EMBL/GenBank/DDBJ databases">
        <title>Cataloging the Phylogenetic Diversity of Human Bladder Bacteria.</title>
        <authorList>
            <person name="Du J."/>
        </authorList>
    </citation>
    <scope>NUCLEOTIDE SEQUENCE</scope>
    <source>
        <strain evidence="7">UMB1231</strain>
    </source>
</reference>
<evidence type="ECO:0000256" key="5">
    <source>
        <dbReference type="ARBA" id="ARBA00023014"/>
    </source>
</evidence>
<evidence type="ECO:0000313" key="7">
    <source>
        <dbReference type="EMBL" id="MDK7187618.1"/>
    </source>
</evidence>
<evidence type="ECO:0000259" key="6">
    <source>
        <dbReference type="PROSITE" id="PS51918"/>
    </source>
</evidence>
<gene>
    <name evidence="7" type="ORF">QP433_06460</name>
</gene>
<dbReference type="GO" id="GO:0051536">
    <property type="term" value="F:iron-sulfur cluster binding"/>
    <property type="evidence" value="ECO:0007669"/>
    <property type="project" value="UniProtKB-KW"/>
</dbReference>
<evidence type="ECO:0000256" key="1">
    <source>
        <dbReference type="ARBA" id="ARBA00001966"/>
    </source>
</evidence>
<keyword evidence="3" id="KW-0479">Metal-binding</keyword>
<dbReference type="Proteomes" id="UP001229251">
    <property type="component" value="Unassembled WGS sequence"/>
</dbReference>
<evidence type="ECO:0000256" key="2">
    <source>
        <dbReference type="ARBA" id="ARBA00022691"/>
    </source>
</evidence>
<comment type="cofactor">
    <cofactor evidence="1">
        <name>[4Fe-4S] cluster</name>
        <dbReference type="ChEBI" id="CHEBI:49883"/>
    </cofactor>
</comment>
<dbReference type="SUPFAM" id="SSF102114">
    <property type="entry name" value="Radical SAM enzymes"/>
    <property type="match status" value="1"/>
</dbReference>
<dbReference type="GO" id="GO:0046872">
    <property type="term" value="F:metal ion binding"/>
    <property type="evidence" value="ECO:0007669"/>
    <property type="project" value="UniProtKB-KW"/>
</dbReference>
<evidence type="ECO:0000256" key="4">
    <source>
        <dbReference type="ARBA" id="ARBA00023004"/>
    </source>
</evidence>